<feature type="non-terminal residue" evidence="2">
    <location>
        <position position="1"/>
    </location>
</feature>
<accession>A0A9Q0D5V4</accession>
<proteinExistence type="predicted"/>
<feature type="region of interest" description="Disordered" evidence="1">
    <location>
        <begin position="1"/>
        <end position="56"/>
    </location>
</feature>
<reference evidence="2" key="1">
    <citation type="submission" date="2022-07" db="EMBL/GenBank/DDBJ databases">
        <title>Chromosome-level genome of Muraenolepis orangiensis.</title>
        <authorList>
            <person name="Kim J."/>
        </authorList>
    </citation>
    <scope>NUCLEOTIDE SEQUENCE</scope>
    <source>
        <strain evidence="2">KU_S4_2022</strain>
        <tissue evidence="2">Muscle</tissue>
    </source>
</reference>
<dbReference type="AlphaFoldDB" id="A0A9Q0D5V4"/>
<name>A0A9Q0D5V4_9TELE</name>
<feature type="non-terminal residue" evidence="2">
    <location>
        <position position="56"/>
    </location>
</feature>
<evidence type="ECO:0000313" key="3">
    <source>
        <dbReference type="Proteomes" id="UP001148018"/>
    </source>
</evidence>
<gene>
    <name evidence="2" type="ORF">NHX12_015685</name>
</gene>
<dbReference type="EMBL" id="JANIIK010001330">
    <property type="protein sequence ID" value="KAJ3582262.1"/>
    <property type="molecule type" value="Genomic_DNA"/>
</dbReference>
<keyword evidence="3" id="KW-1185">Reference proteome</keyword>
<feature type="compositionally biased region" description="Basic and acidic residues" evidence="1">
    <location>
        <begin position="39"/>
        <end position="56"/>
    </location>
</feature>
<organism evidence="2 3">
    <name type="scientific">Muraenolepis orangiensis</name>
    <name type="common">Patagonian moray cod</name>
    <dbReference type="NCBI Taxonomy" id="630683"/>
    <lineage>
        <taxon>Eukaryota</taxon>
        <taxon>Metazoa</taxon>
        <taxon>Chordata</taxon>
        <taxon>Craniata</taxon>
        <taxon>Vertebrata</taxon>
        <taxon>Euteleostomi</taxon>
        <taxon>Actinopterygii</taxon>
        <taxon>Neopterygii</taxon>
        <taxon>Teleostei</taxon>
        <taxon>Neoteleostei</taxon>
        <taxon>Acanthomorphata</taxon>
        <taxon>Zeiogadaria</taxon>
        <taxon>Gadariae</taxon>
        <taxon>Gadiformes</taxon>
        <taxon>Muraenolepidoidei</taxon>
        <taxon>Muraenolepididae</taxon>
        <taxon>Muraenolepis</taxon>
    </lineage>
</organism>
<protein>
    <submittedName>
        <fullName evidence="2">Uncharacterized protein</fullName>
    </submittedName>
</protein>
<sequence length="56" mass="5857">GALPLPPGPPGVPRALNSLPRMDAVGRGESEPSVALRKPYRDSPDVARFHEPGIAS</sequence>
<feature type="compositionally biased region" description="Pro residues" evidence="1">
    <location>
        <begin position="1"/>
        <end position="12"/>
    </location>
</feature>
<evidence type="ECO:0000256" key="1">
    <source>
        <dbReference type="SAM" id="MobiDB-lite"/>
    </source>
</evidence>
<evidence type="ECO:0000313" key="2">
    <source>
        <dbReference type="EMBL" id="KAJ3582262.1"/>
    </source>
</evidence>
<dbReference type="Proteomes" id="UP001148018">
    <property type="component" value="Unassembled WGS sequence"/>
</dbReference>
<comment type="caution">
    <text evidence="2">The sequence shown here is derived from an EMBL/GenBank/DDBJ whole genome shotgun (WGS) entry which is preliminary data.</text>
</comment>